<name>A0AAJ1SCY2_9MYCO</name>
<feature type="signal peptide" evidence="1">
    <location>
        <begin position="1"/>
        <end position="19"/>
    </location>
</feature>
<dbReference type="Proteomes" id="UP001229081">
    <property type="component" value="Unassembled WGS sequence"/>
</dbReference>
<proteinExistence type="predicted"/>
<gene>
    <name evidence="2" type="ORF">QXL92_31565</name>
</gene>
<keyword evidence="1" id="KW-0732">Signal</keyword>
<protein>
    <submittedName>
        <fullName evidence="2">Uncharacterized protein</fullName>
    </submittedName>
</protein>
<dbReference type="EMBL" id="JAUFSA010000004">
    <property type="protein sequence ID" value="MDP7739274.1"/>
    <property type="molecule type" value="Genomic_DNA"/>
</dbReference>
<comment type="caution">
    <text evidence="2">The sequence shown here is derived from an EMBL/GenBank/DDBJ whole genome shotgun (WGS) entry which is preliminary data.</text>
</comment>
<reference evidence="2" key="1">
    <citation type="submission" date="2023-06" db="EMBL/GenBank/DDBJ databases">
        <title>Identification of two novel mycobacterium reveal diversities and complexities of Mycobacterium gordonae clade.</title>
        <authorList>
            <person name="Matsumoto Y."/>
            <person name="Nakamura S."/>
            <person name="Motooka D."/>
            <person name="Fukushima K."/>
        </authorList>
    </citation>
    <scope>NUCLEOTIDE SEQUENCE</scope>
    <source>
        <strain evidence="2">TY812</strain>
    </source>
</reference>
<dbReference type="AlphaFoldDB" id="A0AAJ1SCY2"/>
<evidence type="ECO:0000313" key="3">
    <source>
        <dbReference type="Proteomes" id="UP001229081"/>
    </source>
</evidence>
<sequence length="177" mass="17754">MAAAVLGAVLAAVATAAIAVQSRPDPTATPAAHAPVTVTVPAPKPAAPSPLPTEQANRQTCDQGLTPAEKYIDEAEAALATLPSGVKVGDLAIPSNPAWYAAAQRAAAAYRHASDVLNAGIAPGTTPMLAEAAATDVKELRLLGEAIRTNDTMIGNAGEVANASAKTIATLCNRFAP</sequence>
<evidence type="ECO:0000313" key="2">
    <source>
        <dbReference type="EMBL" id="MDP7739274.1"/>
    </source>
</evidence>
<accession>A0AAJ1SCY2</accession>
<organism evidence="2 3">
    <name type="scientific">Mycobacterium paragordonae</name>
    <dbReference type="NCBI Taxonomy" id="1389713"/>
    <lineage>
        <taxon>Bacteria</taxon>
        <taxon>Bacillati</taxon>
        <taxon>Actinomycetota</taxon>
        <taxon>Actinomycetes</taxon>
        <taxon>Mycobacteriales</taxon>
        <taxon>Mycobacteriaceae</taxon>
        <taxon>Mycobacterium</taxon>
    </lineage>
</organism>
<dbReference type="RefSeq" id="WP_133437161.1">
    <property type="nucleotide sequence ID" value="NZ_JAUFSA010000004.1"/>
</dbReference>
<evidence type="ECO:0000256" key="1">
    <source>
        <dbReference type="SAM" id="SignalP"/>
    </source>
</evidence>
<feature type="chain" id="PRO_5042547815" evidence="1">
    <location>
        <begin position="20"/>
        <end position="177"/>
    </location>
</feature>